<keyword evidence="4" id="KW-1185">Reference proteome</keyword>
<feature type="region of interest" description="Disordered" evidence="1">
    <location>
        <begin position="38"/>
        <end position="62"/>
    </location>
</feature>
<evidence type="ECO:0000313" key="3">
    <source>
        <dbReference type="EMBL" id="ASN28288.1"/>
    </source>
</evidence>
<dbReference type="STRING" id="1355015.LK06_007810"/>
<evidence type="ECO:0000256" key="2">
    <source>
        <dbReference type="SAM" id="SignalP"/>
    </source>
</evidence>
<gene>
    <name evidence="3" type="ORF">LK07_08915</name>
</gene>
<protein>
    <submittedName>
        <fullName evidence="3">Uncharacterized protein</fullName>
    </submittedName>
</protein>
<proteinExistence type="predicted"/>
<evidence type="ECO:0000313" key="4">
    <source>
        <dbReference type="Proteomes" id="UP000031501"/>
    </source>
</evidence>
<dbReference type="OrthoDB" id="4238189at2"/>
<dbReference type="AlphaFoldDB" id="A0A221P8H9"/>
<feature type="signal peptide" evidence="2">
    <location>
        <begin position="1"/>
        <end position="31"/>
    </location>
</feature>
<dbReference type="Proteomes" id="UP000031501">
    <property type="component" value="Chromosome"/>
</dbReference>
<dbReference type="KEGG" id="splu:LK06_007810"/>
<dbReference type="EMBL" id="CP022433">
    <property type="protein sequence ID" value="ASN28288.1"/>
    <property type="molecule type" value="Genomic_DNA"/>
</dbReference>
<sequence length="62" mass="6327">MRTGRPRPARTPWAVVGAVATVLFGPAAATASALDRANAAPMHHGGKTDRTGGDPATHRVTP</sequence>
<accession>A0A221P8H9</accession>
<evidence type="ECO:0000256" key="1">
    <source>
        <dbReference type="SAM" id="MobiDB-lite"/>
    </source>
</evidence>
<feature type="chain" id="PRO_5038685836" evidence="2">
    <location>
        <begin position="32"/>
        <end position="62"/>
    </location>
</feature>
<keyword evidence="2" id="KW-0732">Signal</keyword>
<name>A0A221P8H9_9ACTN</name>
<organism evidence="3 4">
    <name type="scientific">Streptomyces pluripotens</name>
    <dbReference type="NCBI Taxonomy" id="1355015"/>
    <lineage>
        <taxon>Bacteria</taxon>
        <taxon>Bacillati</taxon>
        <taxon>Actinomycetota</taxon>
        <taxon>Actinomycetes</taxon>
        <taxon>Kitasatosporales</taxon>
        <taxon>Streptomycetaceae</taxon>
        <taxon>Streptomyces</taxon>
    </lineage>
</organism>
<reference evidence="3 4" key="1">
    <citation type="submission" date="2017-07" db="EMBL/GenBank/DDBJ databases">
        <title>Genome sequence of Streptomyces pluripotens MUSC 137T.</title>
        <authorList>
            <person name="Ser H.-L."/>
            <person name="Lee L.-H."/>
        </authorList>
    </citation>
    <scope>NUCLEOTIDE SEQUENCE [LARGE SCALE GENOMIC DNA]</scope>
    <source>
        <strain evidence="3 4">MUSC 137</strain>
    </source>
</reference>